<dbReference type="PANTHER" id="PTHR43201">
    <property type="entry name" value="ACYL-COA SYNTHETASE"/>
    <property type="match status" value="1"/>
</dbReference>
<dbReference type="InterPro" id="IPR000873">
    <property type="entry name" value="AMP-dep_synth/lig_dom"/>
</dbReference>
<feature type="domain" description="AMP-binding enzyme C-terminal" evidence="5">
    <location>
        <begin position="425"/>
        <end position="500"/>
    </location>
</feature>
<accession>A0A2M9ZBB6</accession>
<feature type="transmembrane region" description="Helical" evidence="3">
    <location>
        <begin position="70"/>
        <end position="90"/>
    </location>
</feature>
<organism evidence="6 7">
    <name type="scientific">Leptospira wolffii</name>
    <dbReference type="NCBI Taxonomy" id="409998"/>
    <lineage>
        <taxon>Bacteria</taxon>
        <taxon>Pseudomonadati</taxon>
        <taxon>Spirochaetota</taxon>
        <taxon>Spirochaetia</taxon>
        <taxon>Leptospirales</taxon>
        <taxon>Leptospiraceae</taxon>
        <taxon>Leptospira</taxon>
    </lineage>
</organism>
<keyword evidence="3" id="KW-1133">Transmembrane helix</keyword>
<dbReference type="InterPro" id="IPR045851">
    <property type="entry name" value="AMP-bd_C_sf"/>
</dbReference>
<evidence type="ECO:0000256" key="1">
    <source>
        <dbReference type="ARBA" id="ARBA00006432"/>
    </source>
</evidence>
<evidence type="ECO:0000259" key="4">
    <source>
        <dbReference type="Pfam" id="PF00501"/>
    </source>
</evidence>
<sequence>MRTTYENIPELMRYRASVHGDRPALYFEGRFWSYKELESASLSAFHSLDSHHVGKGQRFSVLDYNSPESLFLFLGAALYGAVPVMINWRLTLPEIEFILKDSGSTLLFLGKDFEEYNISLKERMPELKISEISSVLRADTNISEFPIPPKREDVVVQLYTSGTTGFPKGVLLTHENLLETLRNLALELPGFGSDSRNLVCGPFYHIAGVGYTMLGFIPGGTNYLTKKFDSSEVMHLLQSQRITNALLVPAMIQAIVSHPESAKFDYSYLRNIQYGGSGISEEVLFKAVELFDCGFTQAYGLTETTGIATLLRYDDHIRILENAKDPVWKERRKSSGRPVPGMRARIVGKNEQILQNGEIGEIQLKGVNVGLGYWNRPKENSETLGDDGWFKTGDLGSMDEEGYIYILDRKKDMIVSKAENLYPAEIERELFGYPKASDLAVFGLPDPEYGEAVSVAMVPKQGEDASLEDLCEWAKGRLAGFKMPRRFFIVDSLPRNPSGKVLRRELRSRFSEESVEV</sequence>
<dbReference type="Proteomes" id="UP000231912">
    <property type="component" value="Unassembled WGS sequence"/>
</dbReference>
<evidence type="ECO:0000313" key="7">
    <source>
        <dbReference type="Proteomes" id="UP000231912"/>
    </source>
</evidence>
<reference evidence="6 7" key="1">
    <citation type="submission" date="2017-07" db="EMBL/GenBank/DDBJ databases">
        <title>Leptospira spp. isolated from tropical soils.</title>
        <authorList>
            <person name="Thibeaux R."/>
            <person name="Iraola G."/>
            <person name="Ferres I."/>
            <person name="Bierque E."/>
            <person name="Girault D."/>
            <person name="Soupe-Gilbert M.-E."/>
            <person name="Picardeau M."/>
            <person name="Goarant C."/>
        </authorList>
    </citation>
    <scope>NUCLEOTIDE SEQUENCE [LARGE SCALE GENOMIC DNA]</scope>
    <source>
        <strain evidence="6 7">FH2-C-A2</strain>
    </source>
</reference>
<dbReference type="Pfam" id="PF13193">
    <property type="entry name" value="AMP-binding_C"/>
    <property type="match status" value="1"/>
</dbReference>
<dbReference type="AlphaFoldDB" id="A0A2M9ZBB6"/>
<evidence type="ECO:0000256" key="2">
    <source>
        <dbReference type="ARBA" id="ARBA00022598"/>
    </source>
</evidence>
<keyword evidence="3" id="KW-0472">Membrane</keyword>
<proteinExistence type="inferred from homology"/>
<protein>
    <recommendedName>
        <fullName evidence="8">Long-chain fatty acid--CoA ligase</fullName>
    </recommendedName>
</protein>
<dbReference type="RefSeq" id="WP_100759166.1">
    <property type="nucleotide sequence ID" value="NZ_NPDT01000004.1"/>
</dbReference>
<dbReference type="SUPFAM" id="SSF56801">
    <property type="entry name" value="Acetyl-CoA synthetase-like"/>
    <property type="match status" value="1"/>
</dbReference>
<keyword evidence="3" id="KW-0812">Transmembrane</keyword>
<dbReference type="GO" id="GO:0006631">
    <property type="term" value="P:fatty acid metabolic process"/>
    <property type="evidence" value="ECO:0007669"/>
    <property type="project" value="TreeGrafter"/>
</dbReference>
<dbReference type="Gene3D" id="3.30.300.30">
    <property type="match status" value="1"/>
</dbReference>
<dbReference type="InterPro" id="IPR025110">
    <property type="entry name" value="AMP-bd_C"/>
</dbReference>
<feature type="domain" description="AMP-dependent synthetase/ligase" evidence="4">
    <location>
        <begin position="15"/>
        <end position="374"/>
    </location>
</feature>
<dbReference type="Pfam" id="PF00501">
    <property type="entry name" value="AMP-binding"/>
    <property type="match status" value="1"/>
</dbReference>
<gene>
    <name evidence="6" type="ORF">CH371_12515</name>
</gene>
<dbReference type="InterPro" id="IPR042099">
    <property type="entry name" value="ANL_N_sf"/>
</dbReference>
<evidence type="ECO:0008006" key="8">
    <source>
        <dbReference type="Google" id="ProtNLM"/>
    </source>
</evidence>
<evidence type="ECO:0000259" key="5">
    <source>
        <dbReference type="Pfam" id="PF13193"/>
    </source>
</evidence>
<keyword evidence="2" id="KW-0436">Ligase</keyword>
<comment type="caution">
    <text evidence="6">The sequence shown here is derived from an EMBL/GenBank/DDBJ whole genome shotgun (WGS) entry which is preliminary data.</text>
</comment>
<dbReference type="EMBL" id="NPDT01000004">
    <property type="protein sequence ID" value="PJZ65736.1"/>
    <property type="molecule type" value="Genomic_DNA"/>
</dbReference>
<dbReference type="GO" id="GO:0031956">
    <property type="term" value="F:medium-chain fatty acid-CoA ligase activity"/>
    <property type="evidence" value="ECO:0007669"/>
    <property type="project" value="TreeGrafter"/>
</dbReference>
<dbReference type="Gene3D" id="3.40.50.12780">
    <property type="entry name" value="N-terminal domain of ligase-like"/>
    <property type="match status" value="1"/>
</dbReference>
<name>A0A2M9ZBB6_9LEPT</name>
<comment type="similarity">
    <text evidence="1">Belongs to the ATP-dependent AMP-binding enzyme family.</text>
</comment>
<evidence type="ECO:0000256" key="3">
    <source>
        <dbReference type="SAM" id="Phobius"/>
    </source>
</evidence>
<dbReference type="PANTHER" id="PTHR43201:SF5">
    <property type="entry name" value="MEDIUM-CHAIN ACYL-COA LIGASE ACSF2, MITOCHONDRIAL"/>
    <property type="match status" value="1"/>
</dbReference>
<evidence type="ECO:0000313" key="6">
    <source>
        <dbReference type="EMBL" id="PJZ65736.1"/>
    </source>
</evidence>